<comment type="similarity">
    <text evidence="9">Belongs to the SecD/SecF family. SecF subfamily.</text>
</comment>
<dbReference type="Pfam" id="PF02355">
    <property type="entry name" value="SecD_SecF_C"/>
    <property type="match status" value="1"/>
</dbReference>
<comment type="subcellular location">
    <subcellularLocation>
        <location evidence="1 9">Cell membrane</location>
        <topology evidence="1 9">Multi-pass membrane protein</topology>
    </subcellularLocation>
</comment>
<feature type="transmembrane region" description="Helical" evidence="9">
    <location>
        <begin position="152"/>
        <end position="180"/>
    </location>
</feature>
<keyword evidence="5 9" id="KW-0653">Protein transport</keyword>
<dbReference type="GO" id="GO:0065002">
    <property type="term" value="P:intracellular protein transmembrane transport"/>
    <property type="evidence" value="ECO:0007669"/>
    <property type="project" value="UniProtKB-UniRule"/>
</dbReference>
<gene>
    <name evidence="9 11" type="primary">secF</name>
    <name evidence="11" type="ORF">ENP13_06265</name>
</gene>
<proteinExistence type="inferred from homology"/>
<comment type="caution">
    <text evidence="11">The sequence shown here is derived from an EMBL/GenBank/DDBJ whole genome shotgun (WGS) entry which is preliminary data.</text>
</comment>
<evidence type="ECO:0000256" key="7">
    <source>
        <dbReference type="ARBA" id="ARBA00023010"/>
    </source>
</evidence>
<keyword evidence="6 9" id="KW-1133">Transmembrane helix</keyword>
<feature type="transmembrane region" description="Helical" evidence="9">
    <location>
        <begin position="238"/>
        <end position="255"/>
    </location>
</feature>
<feature type="domain" description="Protein export membrane protein SecD/SecF C-terminal" evidence="10">
    <location>
        <begin position="97"/>
        <end position="290"/>
    </location>
</feature>
<name>A0A7C2WB32_9BACT</name>
<feature type="transmembrane region" description="Helical" evidence="9">
    <location>
        <begin position="126"/>
        <end position="145"/>
    </location>
</feature>
<evidence type="ECO:0000256" key="3">
    <source>
        <dbReference type="ARBA" id="ARBA00022475"/>
    </source>
</evidence>
<evidence type="ECO:0000313" key="11">
    <source>
        <dbReference type="EMBL" id="HEX70831.1"/>
    </source>
</evidence>
<dbReference type="PRINTS" id="PR01755">
    <property type="entry name" value="SECFTRNLCASE"/>
</dbReference>
<keyword evidence="8 9" id="KW-0472">Membrane</keyword>
<dbReference type="HAMAP" id="MF_01464_B">
    <property type="entry name" value="SecF_B"/>
    <property type="match status" value="1"/>
</dbReference>
<evidence type="ECO:0000256" key="1">
    <source>
        <dbReference type="ARBA" id="ARBA00004651"/>
    </source>
</evidence>
<organism evidence="11">
    <name type="scientific">Thermorudis sp</name>
    <dbReference type="NCBI Taxonomy" id="1969470"/>
    <lineage>
        <taxon>Bacteria</taxon>
        <taxon>Pseudomonadati</taxon>
        <taxon>Thermomicrobiota</taxon>
        <taxon>Thermomicrobia</taxon>
        <taxon>Thermomicrobia incertae sedis</taxon>
        <taxon>Thermorudis</taxon>
    </lineage>
</organism>
<evidence type="ECO:0000256" key="4">
    <source>
        <dbReference type="ARBA" id="ARBA00022692"/>
    </source>
</evidence>
<dbReference type="SUPFAM" id="SSF82866">
    <property type="entry name" value="Multidrug efflux transporter AcrB transmembrane domain"/>
    <property type="match status" value="1"/>
</dbReference>
<reference evidence="11" key="1">
    <citation type="journal article" date="2020" name="mSystems">
        <title>Genome- and Community-Level Interaction Insights into Carbon Utilization and Element Cycling Functions of Hydrothermarchaeota in Hydrothermal Sediment.</title>
        <authorList>
            <person name="Zhou Z."/>
            <person name="Liu Y."/>
            <person name="Xu W."/>
            <person name="Pan J."/>
            <person name="Luo Z.H."/>
            <person name="Li M."/>
        </authorList>
    </citation>
    <scope>NUCLEOTIDE SEQUENCE [LARGE SCALE GENOMIC DNA]</scope>
    <source>
        <strain evidence="11">SpSt-192</strain>
    </source>
</reference>
<comment type="function">
    <text evidence="9">Part of the Sec protein translocase complex. Interacts with the SecYEG preprotein conducting channel. SecDF uses the proton motive force (PMF) to complete protein translocation after the ATP-dependent function of SecA.</text>
</comment>
<dbReference type="Pfam" id="PF07549">
    <property type="entry name" value="Sec_GG"/>
    <property type="match status" value="1"/>
</dbReference>
<comment type="subunit">
    <text evidence="9">Forms a complex with SecD. Part of the essential Sec protein translocation apparatus which comprises SecA, SecYEG and auxiliary proteins SecDF. Other proteins may also be involved.</text>
</comment>
<dbReference type="InterPro" id="IPR022813">
    <property type="entry name" value="SecD/SecF_arch_bac"/>
</dbReference>
<dbReference type="InterPro" id="IPR048634">
    <property type="entry name" value="SecD_SecF_C"/>
</dbReference>
<dbReference type="AlphaFoldDB" id="A0A7C2WB32"/>
<dbReference type="GO" id="GO:0006605">
    <property type="term" value="P:protein targeting"/>
    <property type="evidence" value="ECO:0007669"/>
    <property type="project" value="UniProtKB-UniRule"/>
</dbReference>
<evidence type="ECO:0000256" key="2">
    <source>
        <dbReference type="ARBA" id="ARBA00022448"/>
    </source>
</evidence>
<dbReference type="GO" id="GO:0043952">
    <property type="term" value="P:protein transport by the Sec complex"/>
    <property type="evidence" value="ECO:0007669"/>
    <property type="project" value="UniProtKB-UniRule"/>
</dbReference>
<dbReference type="GO" id="GO:0005886">
    <property type="term" value="C:plasma membrane"/>
    <property type="evidence" value="ECO:0007669"/>
    <property type="project" value="UniProtKB-SubCell"/>
</dbReference>
<evidence type="ECO:0000256" key="8">
    <source>
        <dbReference type="ARBA" id="ARBA00023136"/>
    </source>
</evidence>
<dbReference type="PANTHER" id="PTHR30081">
    <property type="entry name" value="PROTEIN-EXPORT MEMBRANE PROTEIN SEC"/>
    <property type="match status" value="1"/>
</dbReference>
<dbReference type="Gene3D" id="1.20.1640.10">
    <property type="entry name" value="Multidrug efflux transporter AcrB transmembrane domain"/>
    <property type="match status" value="1"/>
</dbReference>
<protein>
    <recommendedName>
        <fullName evidence="9">Protein-export membrane protein SecF</fullName>
    </recommendedName>
</protein>
<dbReference type="PANTHER" id="PTHR30081:SF8">
    <property type="entry name" value="PROTEIN TRANSLOCASE SUBUNIT SECF"/>
    <property type="match status" value="1"/>
</dbReference>
<sequence>MLDLVGKRYYWFLLSLLVIVPGLVSLMLHGLNLSIDFTGGTLWELQMSRPVQPGEVRDVLAARGYPDSIVQTSQDNVVLIRMKELKEGSPEKAELAAALRERFGDFTELRIESVGPTLGTAIRNRAVIAVALASLGILAYIAWAFRNTNNPFLYGIAAIIAMLHDVAVVVGSFSILGWLRGVEVDALFVTALLTIIGFSVHDTIVVFDRIRENLARRAAPTFEEIVNYSVVQTLVRSLNTSLTVVFTLLALFLFGGETIRYFVLALLIGVISGTYSSIFNASQILVVWENRELHRFLARLRGQRQRVPA</sequence>
<evidence type="ECO:0000256" key="5">
    <source>
        <dbReference type="ARBA" id="ARBA00022927"/>
    </source>
</evidence>
<dbReference type="GO" id="GO:0015450">
    <property type="term" value="F:protein-transporting ATPase activity"/>
    <property type="evidence" value="ECO:0007669"/>
    <property type="project" value="InterPro"/>
</dbReference>
<keyword evidence="4 9" id="KW-0812">Transmembrane</keyword>
<feature type="transmembrane region" description="Helical" evidence="9">
    <location>
        <begin position="261"/>
        <end position="288"/>
    </location>
</feature>
<dbReference type="InterPro" id="IPR022645">
    <property type="entry name" value="SecD/SecF_bac"/>
</dbReference>
<keyword evidence="7 9" id="KW-0811">Translocation</keyword>
<dbReference type="NCBIfam" id="TIGR00966">
    <property type="entry name" value="transloc_SecF"/>
    <property type="match status" value="1"/>
</dbReference>
<evidence type="ECO:0000259" key="10">
    <source>
        <dbReference type="Pfam" id="PF02355"/>
    </source>
</evidence>
<evidence type="ECO:0000256" key="6">
    <source>
        <dbReference type="ARBA" id="ARBA00022989"/>
    </source>
</evidence>
<keyword evidence="2 9" id="KW-0813">Transport</keyword>
<dbReference type="EMBL" id="DSID01000469">
    <property type="protein sequence ID" value="HEX70831.1"/>
    <property type="molecule type" value="Genomic_DNA"/>
</dbReference>
<feature type="transmembrane region" description="Helical" evidence="9">
    <location>
        <begin position="186"/>
        <end position="207"/>
    </location>
</feature>
<keyword evidence="3 9" id="KW-1003">Cell membrane</keyword>
<accession>A0A7C2WB32</accession>
<dbReference type="InterPro" id="IPR005665">
    <property type="entry name" value="SecF_bac"/>
</dbReference>
<evidence type="ECO:0000256" key="9">
    <source>
        <dbReference type="HAMAP-Rule" id="MF_01464"/>
    </source>
</evidence>
<dbReference type="InterPro" id="IPR022646">
    <property type="entry name" value="SecD/SecF_CS"/>
</dbReference>
<feature type="transmembrane region" description="Helical" evidence="9">
    <location>
        <begin position="9"/>
        <end position="28"/>
    </location>
</feature>